<proteinExistence type="predicted"/>
<dbReference type="EMBL" id="FN649733">
    <property type="protein sequence ID" value="CBN79232.1"/>
    <property type="molecule type" value="Genomic_DNA"/>
</dbReference>
<accession>D8LC49</accession>
<dbReference type="AlphaFoldDB" id="D8LC49"/>
<sequence>MEAHNSSEGSFISETSEEIRSRILSLRKGGNDHGAVVAAEESLTRSVDSHGPSSEETREVAADLVLAYNHLAMKRLSENNIKASVRLLQKASLLTSRGQPFLGKARLQARALTLNNFGCLMKNWGKPRESVKFLARALRIEAKVPGGADNPAGTHVNMSAALSTIGLHREAAMHAGHAIDLASQAMMEQEAGFSYVEDPNTASGDPADMDEDGAAVASVHLTSADSGTKGGVGDSGNSVPSVGVTGCLESSSVPRPEVQGEDGETVSSSAVADDGRTCSPEASSSVHHADHDVPEGGKKANPAENGTEGHGGGGGGESAGDEKSVQGDTSSVDRQDGPPSAAGGLLAIACFNLGVEREHLGQLDAAIASYKYARSAADQHLGPESPVAKGIETALEKASAAAATAASYSRKRAASRSRVAVSSFPCIGKLKFGQKNSQVPSRFDGVGLSPRCRSQQQHGEEVVGEATARDLLEHAYTSPRPCPAPPHKGSWARLGHVPTPRSAPPARSASRGPQRAGRWTSVDTPAARAMKEAQRRSEGWRNGGRKRGDVDGDLRWRALACAEWQCSPREALHAQRQVAEQHGVDVGVAAPTSDAT</sequence>
<dbReference type="InterPro" id="IPR019734">
    <property type="entry name" value="TPR_rpt"/>
</dbReference>
<dbReference type="Proteomes" id="UP000002630">
    <property type="component" value="Linkage Group LG08"/>
</dbReference>
<gene>
    <name evidence="2" type="ORF">Esi_0010_0170</name>
</gene>
<feature type="compositionally biased region" description="Basic and acidic residues" evidence="1">
    <location>
        <begin position="287"/>
        <end position="298"/>
    </location>
</feature>
<protein>
    <submittedName>
        <fullName evidence="2">TPR Domain containing protein</fullName>
    </submittedName>
</protein>
<dbReference type="InParanoid" id="D8LC49"/>
<reference evidence="2 3" key="1">
    <citation type="journal article" date="2010" name="Nature">
        <title>The Ectocarpus genome and the independent evolution of multicellularity in brown algae.</title>
        <authorList>
            <person name="Cock J.M."/>
            <person name="Sterck L."/>
            <person name="Rouze P."/>
            <person name="Scornet D."/>
            <person name="Allen A.E."/>
            <person name="Amoutzias G."/>
            <person name="Anthouard V."/>
            <person name="Artiguenave F."/>
            <person name="Aury J.M."/>
            <person name="Badger J.H."/>
            <person name="Beszteri B."/>
            <person name="Billiau K."/>
            <person name="Bonnet E."/>
            <person name="Bothwell J.H."/>
            <person name="Bowler C."/>
            <person name="Boyen C."/>
            <person name="Brownlee C."/>
            <person name="Carrano C.J."/>
            <person name="Charrier B."/>
            <person name="Cho G.Y."/>
            <person name="Coelho S.M."/>
            <person name="Collen J."/>
            <person name="Corre E."/>
            <person name="Da Silva C."/>
            <person name="Delage L."/>
            <person name="Delaroque N."/>
            <person name="Dittami S.M."/>
            <person name="Doulbeau S."/>
            <person name="Elias M."/>
            <person name="Farnham G."/>
            <person name="Gachon C.M."/>
            <person name="Gschloessl B."/>
            <person name="Heesch S."/>
            <person name="Jabbari K."/>
            <person name="Jubin C."/>
            <person name="Kawai H."/>
            <person name="Kimura K."/>
            <person name="Kloareg B."/>
            <person name="Kupper F.C."/>
            <person name="Lang D."/>
            <person name="Le Bail A."/>
            <person name="Leblanc C."/>
            <person name="Lerouge P."/>
            <person name="Lohr M."/>
            <person name="Lopez P.J."/>
            <person name="Martens C."/>
            <person name="Maumus F."/>
            <person name="Michel G."/>
            <person name="Miranda-Saavedra D."/>
            <person name="Morales J."/>
            <person name="Moreau H."/>
            <person name="Motomura T."/>
            <person name="Nagasato C."/>
            <person name="Napoli C.A."/>
            <person name="Nelson D.R."/>
            <person name="Nyvall-Collen P."/>
            <person name="Peters A.F."/>
            <person name="Pommier C."/>
            <person name="Potin P."/>
            <person name="Poulain J."/>
            <person name="Quesneville H."/>
            <person name="Read B."/>
            <person name="Rensing S.A."/>
            <person name="Ritter A."/>
            <person name="Rousvoal S."/>
            <person name="Samanta M."/>
            <person name="Samson G."/>
            <person name="Schroeder D.C."/>
            <person name="Segurens B."/>
            <person name="Strittmatter M."/>
            <person name="Tonon T."/>
            <person name="Tregear J.W."/>
            <person name="Valentin K."/>
            <person name="von Dassow P."/>
            <person name="Yamagishi T."/>
            <person name="Van de Peer Y."/>
            <person name="Wincker P."/>
        </authorList>
    </citation>
    <scope>NUCLEOTIDE SEQUENCE [LARGE SCALE GENOMIC DNA]</scope>
    <source>
        <strain evidence="3">Ec32 / CCAP1310/4</strain>
    </source>
</reference>
<organism evidence="2 3">
    <name type="scientific">Ectocarpus siliculosus</name>
    <name type="common">Brown alga</name>
    <name type="synonym">Conferva siliculosa</name>
    <dbReference type="NCBI Taxonomy" id="2880"/>
    <lineage>
        <taxon>Eukaryota</taxon>
        <taxon>Sar</taxon>
        <taxon>Stramenopiles</taxon>
        <taxon>Ochrophyta</taxon>
        <taxon>PX clade</taxon>
        <taxon>Phaeophyceae</taxon>
        <taxon>Ectocarpales</taxon>
        <taxon>Ectocarpaceae</taxon>
        <taxon>Ectocarpus</taxon>
    </lineage>
</organism>
<dbReference type="SMART" id="SM00028">
    <property type="entry name" value="TPR"/>
    <property type="match status" value="3"/>
</dbReference>
<dbReference type="STRING" id="2880.D8LC49"/>
<evidence type="ECO:0000313" key="3">
    <source>
        <dbReference type="Proteomes" id="UP000002630"/>
    </source>
</evidence>
<evidence type="ECO:0000256" key="1">
    <source>
        <dbReference type="SAM" id="MobiDB-lite"/>
    </source>
</evidence>
<dbReference type="OrthoDB" id="2148418at2759"/>
<feature type="compositionally biased region" description="Low complexity" evidence="1">
    <location>
        <begin position="504"/>
        <end position="518"/>
    </location>
</feature>
<feature type="compositionally biased region" description="Gly residues" evidence="1">
    <location>
        <begin position="308"/>
        <end position="318"/>
    </location>
</feature>
<feature type="region of interest" description="Disordered" evidence="1">
    <location>
        <begin position="476"/>
        <end position="549"/>
    </location>
</feature>
<dbReference type="Gene3D" id="1.25.40.10">
    <property type="entry name" value="Tetratricopeptide repeat domain"/>
    <property type="match status" value="1"/>
</dbReference>
<keyword evidence="3" id="KW-1185">Reference proteome</keyword>
<feature type="compositionally biased region" description="Basic and acidic residues" evidence="1">
    <location>
        <begin position="529"/>
        <end position="539"/>
    </location>
</feature>
<feature type="region of interest" description="Disordered" evidence="1">
    <location>
        <begin position="224"/>
        <end position="339"/>
    </location>
</feature>
<dbReference type="SUPFAM" id="SSF48452">
    <property type="entry name" value="TPR-like"/>
    <property type="match status" value="1"/>
</dbReference>
<feature type="compositionally biased region" description="Basic and acidic residues" evidence="1">
    <location>
        <begin position="320"/>
        <end position="336"/>
    </location>
</feature>
<dbReference type="InterPro" id="IPR011990">
    <property type="entry name" value="TPR-like_helical_dom_sf"/>
</dbReference>
<evidence type="ECO:0000313" key="2">
    <source>
        <dbReference type="EMBL" id="CBN79232.1"/>
    </source>
</evidence>
<dbReference type="EMBL" id="FN647683">
    <property type="protein sequence ID" value="CBN79232.1"/>
    <property type="molecule type" value="Genomic_DNA"/>
</dbReference>
<name>D8LC49_ECTSI</name>